<keyword evidence="1" id="KW-0472">Membrane</keyword>
<dbReference type="Proteomes" id="UP001138997">
    <property type="component" value="Unassembled WGS sequence"/>
</dbReference>
<sequence length="76" mass="8651">MIDATGRLVRDTFFVFVDMVNWLWNKLWRFNRAAAKAMLPGQSRGVQTTVAFVAVCGEIIALWLVLVDFADQHPLL</sequence>
<accession>A0A9X1NB55</accession>
<reference evidence="2" key="1">
    <citation type="submission" date="2021-11" db="EMBL/GenBank/DDBJ databases">
        <title>Streptomyces corallinus and Kineosporia corallina sp. nov., two new coral-derived marine actinobacteria.</title>
        <authorList>
            <person name="Buangrab K."/>
            <person name="Sutthacheep M."/>
            <person name="Yeemin T."/>
            <person name="Harunari E."/>
            <person name="Igarashi Y."/>
            <person name="Sripreechasak P."/>
            <person name="Kanchanasin P."/>
            <person name="Tanasupawat S."/>
            <person name="Phongsopitanun W."/>
        </authorList>
    </citation>
    <scope>NUCLEOTIDE SEQUENCE</scope>
    <source>
        <strain evidence="2">JCM 31032</strain>
    </source>
</reference>
<dbReference type="RefSeq" id="WP_231438731.1">
    <property type="nucleotide sequence ID" value="NZ_JAJOMB010000001.1"/>
</dbReference>
<dbReference type="AlphaFoldDB" id="A0A9X1NB55"/>
<feature type="transmembrane region" description="Helical" evidence="1">
    <location>
        <begin position="49"/>
        <end position="70"/>
    </location>
</feature>
<name>A0A9X1NB55_9ACTN</name>
<comment type="caution">
    <text evidence="2">The sequence shown here is derived from an EMBL/GenBank/DDBJ whole genome shotgun (WGS) entry which is preliminary data.</text>
</comment>
<keyword evidence="3" id="KW-1185">Reference proteome</keyword>
<organism evidence="2 3">
    <name type="scientific">Kineosporia babensis</name>
    <dbReference type="NCBI Taxonomy" id="499548"/>
    <lineage>
        <taxon>Bacteria</taxon>
        <taxon>Bacillati</taxon>
        <taxon>Actinomycetota</taxon>
        <taxon>Actinomycetes</taxon>
        <taxon>Kineosporiales</taxon>
        <taxon>Kineosporiaceae</taxon>
        <taxon>Kineosporia</taxon>
    </lineage>
</organism>
<protein>
    <submittedName>
        <fullName evidence="2">Uncharacterized protein</fullName>
    </submittedName>
</protein>
<keyword evidence="1" id="KW-0812">Transmembrane</keyword>
<evidence type="ECO:0000256" key="1">
    <source>
        <dbReference type="SAM" id="Phobius"/>
    </source>
</evidence>
<keyword evidence="1" id="KW-1133">Transmembrane helix</keyword>
<evidence type="ECO:0000313" key="2">
    <source>
        <dbReference type="EMBL" id="MCD5309813.1"/>
    </source>
</evidence>
<dbReference type="EMBL" id="JAJOMB010000001">
    <property type="protein sequence ID" value="MCD5309813.1"/>
    <property type="molecule type" value="Genomic_DNA"/>
</dbReference>
<evidence type="ECO:0000313" key="3">
    <source>
        <dbReference type="Proteomes" id="UP001138997"/>
    </source>
</evidence>
<proteinExistence type="predicted"/>
<gene>
    <name evidence="2" type="ORF">LR394_02820</name>
</gene>